<evidence type="ECO:0000259" key="1">
    <source>
        <dbReference type="PROSITE" id="PS50041"/>
    </source>
</evidence>
<reference evidence="2" key="2">
    <citation type="journal article" date="2023" name="Science">
        <title>Genomic signatures of disease resistance in endangered staghorn corals.</title>
        <authorList>
            <person name="Vollmer S.V."/>
            <person name="Selwyn J.D."/>
            <person name="Despard B.A."/>
            <person name="Roesel C.L."/>
        </authorList>
    </citation>
    <scope>NUCLEOTIDE SEQUENCE</scope>
    <source>
        <strain evidence="2">K2</strain>
    </source>
</reference>
<sequence>MHGNAVEELDGPENWAVHCKSCYYMTGETSSKVEDAQEKCKTMSATLPIIKSESENSFILDMMSNQKSWVWLGMERKQSKMVWFDDAPAEPSNGALYSAWKADEPSNTGNENCSYLSFYDKAWNDNKCNYGNNPSPYVLCQREHKRNGSSEIAGSEEAESCCRWLPH</sequence>
<comment type="caution">
    <text evidence="2">The sequence shown here is derived from an EMBL/GenBank/DDBJ whole genome shotgun (WGS) entry which is preliminary data.</text>
</comment>
<dbReference type="PANTHER" id="PTHR22803">
    <property type="entry name" value="MANNOSE, PHOSPHOLIPASE, LECTIN RECEPTOR RELATED"/>
    <property type="match status" value="1"/>
</dbReference>
<keyword evidence="3" id="KW-1185">Reference proteome</keyword>
<dbReference type="InterPro" id="IPR016186">
    <property type="entry name" value="C-type_lectin-like/link_sf"/>
</dbReference>
<dbReference type="AlphaFoldDB" id="A0AAD9PQM6"/>
<dbReference type="Proteomes" id="UP001249851">
    <property type="component" value="Unassembled WGS sequence"/>
</dbReference>
<dbReference type="EMBL" id="JARQWQ010000203">
    <property type="protein sequence ID" value="KAK2547212.1"/>
    <property type="molecule type" value="Genomic_DNA"/>
</dbReference>
<organism evidence="2 3">
    <name type="scientific">Acropora cervicornis</name>
    <name type="common">Staghorn coral</name>
    <dbReference type="NCBI Taxonomy" id="6130"/>
    <lineage>
        <taxon>Eukaryota</taxon>
        <taxon>Metazoa</taxon>
        <taxon>Cnidaria</taxon>
        <taxon>Anthozoa</taxon>
        <taxon>Hexacorallia</taxon>
        <taxon>Scleractinia</taxon>
        <taxon>Astrocoeniina</taxon>
        <taxon>Acroporidae</taxon>
        <taxon>Acropora</taxon>
    </lineage>
</organism>
<name>A0AAD9PQM6_ACRCE</name>
<gene>
    <name evidence="2" type="ORF">P5673_032940</name>
</gene>
<dbReference type="InterPro" id="IPR050111">
    <property type="entry name" value="C-type_lectin/snaclec_domain"/>
</dbReference>
<dbReference type="InterPro" id="IPR001304">
    <property type="entry name" value="C-type_lectin-like"/>
</dbReference>
<dbReference type="InterPro" id="IPR016187">
    <property type="entry name" value="CTDL_fold"/>
</dbReference>
<evidence type="ECO:0000313" key="3">
    <source>
        <dbReference type="Proteomes" id="UP001249851"/>
    </source>
</evidence>
<dbReference type="SUPFAM" id="SSF56436">
    <property type="entry name" value="C-type lectin-like"/>
    <property type="match status" value="1"/>
</dbReference>
<feature type="domain" description="C-type lectin" evidence="1">
    <location>
        <begin position="18"/>
        <end position="129"/>
    </location>
</feature>
<dbReference type="PROSITE" id="PS50041">
    <property type="entry name" value="C_TYPE_LECTIN_2"/>
    <property type="match status" value="1"/>
</dbReference>
<accession>A0AAD9PQM6</accession>
<protein>
    <submittedName>
        <fullName evidence="2">CD209 antigen-like protein E</fullName>
    </submittedName>
</protein>
<dbReference type="Pfam" id="PF00059">
    <property type="entry name" value="Lectin_C"/>
    <property type="match status" value="1"/>
</dbReference>
<dbReference type="Gene3D" id="3.10.100.10">
    <property type="entry name" value="Mannose-Binding Protein A, subunit A"/>
    <property type="match status" value="1"/>
</dbReference>
<dbReference type="SMART" id="SM00034">
    <property type="entry name" value="CLECT"/>
    <property type="match status" value="1"/>
</dbReference>
<proteinExistence type="predicted"/>
<evidence type="ECO:0000313" key="2">
    <source>
        <dbReference type="EMBL" id="KAK2547212.1"/>
    </source>
</evidence>
<reference evidence="2" key="1">
    <citation type="journal article" date="2023" name="G3 (Bethesda)">
        <title>Whole genome assembly and annotation of the endangered Caribbean coral Acropora cervicornis.</title>
        <authorList>
            <person name="Selwyn J.D."/>
            <person name="Vollmer S.V."/>
        </authorList>
    </citation>
    <scope>NUCLEOTIDE SEQUENCE</scope>
    <source>
        <strain evidence="2">K2</strain>
    </source>
</reference>